<dbReference type="InterPro" id="IPR045087">
    <property type="entry name" value="Cu-oxidase_fam"/>
</dbReference>
<reference evidence="6" key="2">
    <citation type="submission" date="2020-11" db="EMBL/GenBank/DDBJ databases">
        <authorList>
            <person name="McCartney M.A."/>
            <person name="Auch B."/>
            <person name="Kono T."/>
            <person name="Mallez S."/>
            <person name="Becker A."/>
            <person name="Gohl D.M."/>
            <person name="Silverstein K.A.T."/>
            <person name="Koren S."/>
            <person name="Bechman K.B."/>
            <person name="Herman A."/>
            <person name="Abrahante J.E."/>
            <person name="Garbe J."/>
        </authorList>
    </citation>
    <scope>NUCLEOTIDE SEQUENCE</scope>
    <source>
        <strain evidence="6">Duluth1</strain>
        <tissue evidence="6">Whole animal</tissue>
    </source>
</reference>
<feature type="domain" description="Plastocyanin-like" evidence="5">
    <location>
        <begin position="45"/>
        <end position="103"/>
    </location>
</feature>
<name>A0A9D3Y7S6_DREPO</name>
<evidence type="ECO:0000259" key="5">
    <source>
        <dbReference type="Pfam" id="PF07731"/>
    </source>
</evidence>
<keyword evidence="1" id="KW-0479">Metal-binding</keyword>
<evidence type="ECO:0000256" key="1">
    <source>
        <dbReference type="ARBA" id="ARBA00022723"/>
    </source>
</evidence>
<dbReference type="EMBL" id="JAIWYP010000016">
    <property type="protein sequence ID" value="KAH3694261.1"/>
    <property type="molecule type" value="Genomic_DNA"/>
</dbReference>
<organism evidence="6 7">
    <name type="scientific">Dreissena polymorpha</name>
    <name type="common">Zebra mussel</name>
    <name type="synonym">Mytilus polymorpha</name>
    <dbReference type="NCBI Taxonomy" id="45954"/>
    <lineage>
        <taxon>Eukaryota</taxon>
        <taxon>Metazoa</taxon>
        <taxon>Spiralia</taxon>
        <taxon>Lophotrochozoa</taxon>
        <taxon>Mollusca</taxon>
        <taxon>Bivalvia</taxon>
        <taxon>Autobranchia</taxon>
        <taxon>Heteroconchia</taxon>
        <taxon>Euheterodonta</taxon>
        <taxon>Imparidentia</taxon>
        <taxon>Neoheterodontei</taxon>
        <taxon>Myida</taxon>
        <taxon>Dreissenoidea</taxon>
        <taxon>Dreissenidae</taxon>
        <taxon>Dreissena</taxon>
    </lineage>
</organism>
<dbReference type="PROSITE" id="PS00080">
    <property type="entry name" value="MULTICOPPER_OXIDASE2"/>
    <property type="match status" value="1"/>
</dbReference>
<dbReference type="SUPFAM" id="SSF49503">
    <property type="entry name" value="Cupredoxins"/>
    <property type="match status" value="1"/>
</dbReference>
<accession>A0A9D3Y7S6</accession>
<feature type="transmembrane region" description="Helical" evidence="4">
    <location>
        <begin position="158"/>
        <end position="178"/>
    </location>
</feature>
<dbReference type="AlphaFoldDB" id="A0A9D3Y7S6"/>
<dbReference type="Pfam" id="PF07731">
    <property type="entry name" value="Cu-oxidase_2"/>
    <property type="match status" value="1"/>
</dbReference>
<proteinExistence type="predicted"/>
<keyword evidence="2" id="KW-0560">Oxidoreductase</keyword>
<dbReference type="InterPro" id="IPR002355">
    <property type="entry name" value="Cu_oxidase_Cu_BS"/>
</dbReference>
<gene>
    <name evidence="6" type="ORF">DPMN_081701</name>
</gene>
<evidence type="ECO:0000313" key="6">
    <source>
        <dbReference type="EMBL" id="KAH3694261.1"/>
    </source>
</evidence>
<dbReference type="Gene3D" id="2.60.40.420">
    <property type="entry name" value="Cupredoxins - blue copper proteins"/>
    <property type="match status" value="1"/>
</dbReference>
<evidence type="ECO:0000313" key="7">
    <source>
        <dbReference type="Proteomes" id="UP000828390"/>
    </source>
</evidence>
<dbReference type="PANTHER" id="PTHR11709:SF394">
    <property type="entry name" value="FI03373P-RELATED"/>
    <property type="match status" value="1"/>
</dbReference>
<keyword evidence="4" id="KW-0812">Transmembrane</keyword>
<keyword evidence="7" id="KW-1185">Reference proteome</keyword>
<reference evidence="6" key="1">
    <citation type="journal article" date="2019" name="bioRxiv">
        <title>The Genome of the Zebra Mussel, Dreissena polymorpha: A Resource for Invasive Species Research.</title>
        <authorList>
            <person name="McCartney M.A."/>
            <person name="Auch B."/>
            <person name="Kono T."/>
            <person name="Mallez S."/>
            <person name="Zhang Y."/>
            <person name="Obille A."/>
            <person name="Becker A."/>
            <person name="Abrahante J.E."/>
            <person name="Garbe J."/>
            <person name="Badalamenti J.P."/>
            <person name="Herman A."/>
            <person name="Mangelson H."/>
            <person name="Liachko I."/>
            <person name="Sullivan S."/>
            <person name="Sone E.D."/>
            <person name="Koren S."/>
            <person name="Silverstein K.A.T."/>
            <person name="Beckman K.B."/>
            <person name="Gohl D.M."/>
        </authorList>
    </citation>
    <scope>NUCLEOTIDE SEQUENCE</scope>
    <source>
        <strain evidence="6">Duluth1</strain>
        <tissue evidence="6">Whole animal</tissue>
    </source>
</reference>
<dbReference type="InterPro" id="IPR008972">
    <property type="entry name" value="Cupredoxin"/>
</dbReference>
<evidence type="ECO:0000256" key="4">
    <source>
        <dbReference type="SAM" id="Phobius"/>
    </source>
</evidence>
<comment type="caution">
    <text evidence="6">The sequence shown here is derived from an EMBL/GenBank/DDBJ whole genome shotgun (WGS) entry which is preliminary data.</text>
</comment>
<sequence length="202" mass="22307">MGYGQYNSTTAEIIGDNPDINCTGPGKDSKKSFCTNATWSNSSWLNGNVPNIELNHPLRKDTIIVPTGGYVVLRIKADNPGLWNMHCHIEPHLLGGMQMLINESFADIPKAPNWIPDCFSYPASPYRMGLIKNCQTNQSNQNDALPVGQVTTENHPGLLIAILVMQIIMMLVVSFACFRQRNYSTCAVCKGHDEPGISLEQQ</sequence>
<keyword evidence="4" id="KW-0472">Membrane</keyword>
<dbReference type="InterPro" id="IPR011706">
    <property type="entry name" value="Cu-oxidase_C"/>
</dbReference>
<dbReference type="GO" id="GO:0016491">
    <property type="term" value="F:oxidoreductase activity"/>
    <property type="evidence" value="ECO:0007669"/>
    <property type="project" value="UniProtKB-KW"/>
</dbReference>
<dbReference type="Proteomes" id="UP000828390">
    <property type="component" value="Unassembled WGS sequence"/>
</dbReference>
<dbReference type="GO" id="GO:0005507">
    <property type="term" value="F:copper ion binding"/>
    <property type="evidence" value="ECO:0007669"/>
    <property type="project" value="InterPro"/>
</dbReference>
<evidence type="ECO:0000256" key="2">
    <source>
        <dbReference type="ARBA" id="ARBA00023002"/>
    </source>
</evidence>
<protein>
    <recommendedName>
        <fullName evidence="5">Plastocyanin-like domain-containing protein</fullName>
    </recommendedName>
</protein>
<evidence type="ECO:0000256" key="3">
    <source>
        <dbReference type="ARBA" id="ARBA00023008"/>
    </source>
</evidence>
<keyword evidence="3" id="KW-0186">Copper</keyword>
<keyword evidence="4" id="KW-1133">Transmembrane helix</keyword>
<dbReference type="PANTHER" id="PTHR11709">
    <property type="entry name" value="MULTI-COPPER OXIDASE"/>
    <property type="match status" value="1"/>
</dbReference>